<organism evidence="2 3">
    <name type="scientific">Helicocarpus griseus UAMH5409</name>
    <dbReference type="NCBI Taxonomy" id="1447875"/>
    <lineage>
        <taxon>Eukaryota</taxon>
        <taxon>Fungi</taxon>
        <taxon>Dikarya</taxon>
        <taxon>Ascomycota</taxon>
        <taxon>Pezizomycotina</taxon>
        <taxon>Eurotiomycetes</taxon>
        <taxon>Eurotiomycetidae</taxon>
        <taxon>Onygenales</taxon>
        <taxon>Ajellomycetaceae</taxon>
        <taxon>Helicocarpus</taxon>
    </lineage>
</organism>
<accession>A0A2B7XX88</accession>
<feature type="domain" description="F-box" evidence="1">
    <location>
        <begin position="104"/>
        <end position="143"/>
    </location>
</feature>
<keyword evidence="3" id="KW-1185">Reference proteome</keyword>
<sequence length="143" mass="15801">MLPASGNSHEPELEVLYSHASFGERGFIKNASFGGQDEENAWGYYIHDTLLQHGVRHHQFENGFFDPSGIPSLKDALHESEKAPWTHDISKDMPKAVGGDHNGHDVFQKIPTEVLTAVLPHLSSGYILNLRLASRAFATLSLP</sequence>
<gene>
    <name evidence="2" type="ORF">AJ79_03801</name>
</gene>
<dbReference type="PROSITE" id="PS50181">
    <property type="entry name" value="FBOX"/>
    <property type="match status" value="1"/>
</dbReference>
<dbReference type="InterPro" id="IPR001810">
    <property type="entry name" value="F-box_dom"/>
</dbReference>
<dbReference type="EMBL" id="PDNB01000048">
    <property type="protein sequence ID" value="PGH13242.1"/>
    <property type="molecule type" value="Genomic_DNA"/>
</dbReference>
<proteinExistence type="predicted"/>
<dbReference type="Proteomes" id="UP000223968">
    <property type="component" value="Unassembled WGS sequence"/>
</dbReference>
<reference evidence="2 3" key="1">
    <citation type="submission" date="2017-10" db="EMBL/GenBank/DDBJ databases">
        <title>Comparative genomics in systemic dimorphic fungi from Ajellomycetaceae.</title>
        <authorList>
            <person name="Munoz J.F."/>
            <person name="Mcewen J.G."/>
            <person name="Clay O.K."/>
            <person name="Cuomo C.A."/>
        </authorList>
    </citation>
    <scope>NUCLEOTIDE SEQUENCE [LARGE SCALE GENOMIC DNA]</scope>
    <source>
        <strain evidence="2 3">UAMH5409</strain>
    </source>
</reference>
<protein>
    <recommendedName>
        <fullName evidence="1">F-box domain-containing protein</fullName>
    </recommendedName>
</protein>
<dbReference type="AlphaFoldDB" id="A0A2B7XX88"/>
<evidence type="ECO:0000313" key="2">
    <source>
        <dbReference type="EMBL" id="PGH13242.1"/>
    </source>
</evidence>
<evidence type="ECO:0000313" key="3">
    <source>
        <dbReference type="Proteomes" id="UP000223968"/>
    </source>
</evidence>
<name>A0A2B7XX88_9EURO</name>
<comment type="caution">
    <text evidence="2">The sequence shown here is derived from an EMBL/GenBank/DDBJ whole genome shotgun (WGS) entry which is preliminary data.</text>
</comment>
<evidence type="ECO:0000259" key="1">
    <source>
        <dbReference type="PROSITE" id="PS50181"/>
    </source>
</evidence>
<dbReference type="OrthoDB" id="5273847at2759"/>